<sequence length="47" mass="4922">MAKAIPLRRLADPLEVGELAAFLASDESSYLTGTQTSLMAAVPCLKA</sequence>
<proteinExistence type="predicted"/>
<dbReference type="InterPro" id="IPR036291">
    <property type="entry name" value="NAD(P)-bd_dom_sf"/>
</dbReference>
<dbReference type="InterPro" id="IPR002347">
    <property type="entry name" value="SDR_fam"/>
</dbReference>
<dbReference type="Proteomes" id="UP000254712">
    <property type="component" value="Unassembled WGS sequence"/>
</dbReference>
<accession>A0A379WPR5</accession>
<dbReference type="EMBL" id="UGXT01000002">
    <property type="protein sequence ID" value="SUH35920.1"/>
    <property type="molecule type" value="Genomic_DNA"/>
</dbReference>
<evidence type="ECO:0000313" key="1">
    <source>
        <dbReference type="EMBL" id="SUH35920.1"/>
    </source>
</evidence>
<organism evidence="1 2">
    <name type="scientific">Salmonella enterica I</name>
    <dbReference type="NCBI Taxonomy" id="59201"/>
    <lineage>
        <taxon>Bacteria</taxon>
        <taxon>Pseudomonadati</taxon>
        <taxon>Pseudomonadota</taxon>
        <taxon>Gammaproteobacteria</taxon>
        <taxon>Enterobacterales</taxon>
        <taxon>Enterobacteriaceae</taxon>
        <taxon>Salmonella</taxon>
    </lineage>
</organism>
<dbReference type="AlphaFoldDB" id="A0A379WPR5"/>
<dbReference type="Gene3D" id="3.40.50.720">
    <property type="entry name" value="NAD(P)-binding Rossmann-like Domain"/>
    <property type="match status" value="1"/>
</dbReference>
<name>A0A379WPR5_SALET</name>
<dbReference type="SUPFAM" id="SSF51735">
    <property type="entry name" value="NAD(P)-binding Rossmann-fold domains"/>
    <property type="match status" value="1"/>
</dbReference>
<dbReference type="Pfam" id="PF13561">
    <property type="entry name" value="adh_short_C2"/>
    <property type="match status" value="1"/>
</dbReference>
<evidence type="ECO:0000313" key="2">
    <source>
        <dbReference type="Proteomes" id="UP000254712"/>
    </source>
</evidence>
<gene>
    <name evidence="1" type="primary">ucpA_3</name>
    <name evidence="1" type="ORF">NCTC8261_02162</name>
</gene>
<reference evidence="1 2" key="1">
    <citation type="submission" date="2018-06" db="EMBL/GenBank/DDBJ databases">
        <authorList>
            <consortium name="Pathogen Informatics"/>
            <person name="Doyle S."/>
        </authorList>
    </citation>
    <scope>NUCLEOTIDE SEQUENCE [LARGE SCALE GENOMIC DNA]</scope>
    <source>
        <strain evidence="1 2">NCTC8261</strain>
    </source>
</reference>
<protein>
    <submittedName>
        <fullName evidence="1">Putative oxidoreductase</fullName>
    </submittedName>
</protein>